<accession>A0A1D6ERP4</accession>
<name>A0A1D6ERP4_MAIZE</name>
<dbReference type="EMBL" id="CM007648">
    <property type="protein sequence ID" value="ONM22405.1"/>
    <property type="molecule type" value="Genomic_DNA"/>
</dbReference>
<dbReference type="InParanoid" id="A0A1D6ERP4"/>
<dbReference type="EMBL" id="CM007648">
    <property type="protein sequence ID" value="ONM22408.1"/>
    <property type="molecule type" value="Genomic_DNA"/>
</dbReference>
<evidence type="ECO:0000256" key="1">
    <source>
        <dbReference type="SAM" id="MobiDB-lite"/>
    </source>
</evidence>
<reference evidence="2" key="1">
    <citation type="submission" date="2015-12" db="EMBL/GenBank/DDBJ databases">
        <title>Update maize B73 reference genome by single molecule sequencing technologies.</title>
        <authorList>
            <consortium name="Maize Genome Sequencing Project"/>
            <person name="Ware D."/>
        </authorList>
    </citation>
    <scope>NUCLEOTIDE SEQUENCE [LARGE SCALE GENOMIC DNA]</scope>
    <source>
        <tissue evidence="2">Seedling</tissue>
    </source>
</reference>
<proteinExistence type="predicted"/>
<feature type="non-terminal residue" evidence="2">
    <location>
        <position position="1"/>
    </location>
</feature>
<protein>
    <submittedName>
        <fullName evidence="2">Uncharacterized protein</fullName>
    </submittedName>
</protein>
<dbReference type="AlphaFoldDB" id="A0A1D6ERP4"/>
<sequence length="117" mass="12125">VCGGGPNLWRPSWASPSASPIHPQVTPNCQPPSFQTLAVASLGALGHGGSSSTPPRLLLHPRRDGSIPDAELHICLSAGGGYHSPASHLLELEGSASSLTAHRHLRPRGLRVGAPRL</sequence>
<organism evidence="2">
    <name type="scientific">Zea mays</name>
    <name type="common">Maize</name>
    <dbReference type="NCBI Taxonomy" id="4577"/>
    <lineage>
        <taxon>Eukaryota</taxon>
        <taxon>Viridiplantae</taxon>
        <taxon>Streptophyta</taxon>
        <taxon>Embryophyta</taxon>
        <taxon>Tracheophyta</taxon>
        <taxon>Spermatophyta</taxon>
        <taxon>Magnoliopsida</taxon>
        <taxon>Liliopsida</taxon>
        <taxon>Poales</taxon>
        <taxon>Poaceae</taxon>
        <taxon>PACMAD clade</taxon>
        <taxon>Panicoideae</taxon>
        <taxon>Andropogonodae</taxon>
        <taxon>Andropogoneae</taxon>
        <taxon>Tripsacinae</taxon>
        <taxon>Zea</taxon>
    </lineage>
</organism>
<feature type="region of interest" description="Disordered" evidence="1">
    <location>
        <begin position="44"/>
        <end position="64"/>
    </location>
</feature>
<evidence type="ECO:0000313" key="2">
    <source>
        <dbReference type="EMBL" id="ONM22405.1"/>
    </source>
</evidence>
<gene>
    <name evidence="2" type="ORF">ZEAMMB73_Zm00001d005952</name>
</gene>